<evidence type="ECO:0000256" key="10">
    <source>
        <dbReference type="ARBA" id="ARBA00032441"/>
    </source>
</evidence>
<evidence type="ECO:0000256" key="6">
    <source>
        <dbReference type="ARBA" id="ARBA00022723"/>
    </source>
</evidence>
<comment type="caution">
    <text evidence="11">The sequence shown here is derived from an EMBL/GenBank/DDBJ whole genome shotgun (WGS) entry which is preliminary data.</text>
</comment>
<keyword evidence="8" id="KW-0067">ATP-binding</keyword>
<organism evidence="11 12">
    <name type="scientific">Thiohalocapsa halophila</name>
    <dbReference type="NCBI Taxonomy" id="69359"/>
    <lineage>
        <taxon>Bacteria</taxon>
        <taxon>Pseudomonadati</taxon>
        <taxon>Pseudomonadota</taxon>
        <taxon>Gammaproteobacteria</taxon>
        <taxon>Chromatiales</taxon>
        <taxon>Chromatiaceae</taxon>
        <taxon>Thiohalocapsa</taxon>
    </lineage>
</organism>
<evidence type="ECO:0000256" key="9">
    <source>
        <dbReference type="ARBA" id="ARBA00022842"/>
    </source>
</evidence>
<evidence type="ECO:0000256" key="8">
    <source>
        <dbReference type="ARBA" id="ARBA00022840"/>
    </source>
</evidence>
<dbReference type="InterPro" id="IPR027417">
    <property type="entry name" value="P-loop_NTPase"/>
</dbReference>
<dbReference type="Proteomes" id="UP000748752">
    <property type="component" value="Unassembled WGS sequence"/>
</dbReference>
<dbReference type="InterPro" id="IPR003442">
    <property type="entry name" value="T6A_TsaE"/>
</dbReference>
<keyword evidence="7" id="KW-0547">Nucleotide-binding</keyword>
<evidence type="ECO:0000313" key="11">
    <source>
        <dbReference type="EMBL" id="MBK1630336.1"/>
    </source>
</evidence>
<evidence type="ECO:0000313" key="12">
    <source>
        <dbReference type="Proteomes" id="UP000748752"/>
    </source>
</evidence>
<sequence length="175" mass="18238">MTSAATLERVAADEAAQLAWGATLGTLLCGQPGGPPGLARAGGLVFLTGDLGAGKTTLVRGLLRGLGHQGPVRSPTYTLVESFELPHALVHHLDLYRIADADELEYLGIRDLLDGASLVLVEWPERGAGVLPAPDLSVRIEQYDGGRKLCFTPAAAWRAALSARLPQAPAAAADP</sequence>
<evidence type="ECO:0000256" key="2">
    <source>
        <dbReference type="ARBA" id="ARBA00007599"/>
    </source>
</evidence>
<dbReference type="EMBL" id="NRRV01000010">
    <property type="protein sequence ID" value="MBK1630336.1"/>
    <property type="molecule type" value="Genomic_DNA"/>
</dbReference>
<dbReference type="Gene3D" id="3.40.50.300">
    <property type="entry name" value="P-loop containing nucleotide triphosphate hydrolases"/>
    <property type="match status" value="1"/>
</dbReference>
<accession>A0ABS1CEJ5</accession>
<comment type="similarity">
    <text evidence="2">Belongs to the TsaE family.</text>
</comment>
<name>A0ABS1CEJ5_9GAMM</name>
<proteinExistence type="inferred from homology"/>
<keyword evidence="4" id="KW-0963">Cytoplasm</keyword>
<dbReference type="NCBIfam" id="TIGR00150">
    <property type="entry name" value="T6A_YjeE"/>
    <property type="match status" value="1"/>
</dbReference>
<evidence type="ECO:0000256" key="7">
    <source>
        <dbReference type="ARBA" id="ARBA00022741"/>
    </source>
</evidence>
<protein>
    <recommendedName>
        <fullName evidence="3">tRNA threonylcarbamoyladenosine biosynthesis protein TsaE</fullName>
    </recommendedName>
    <alternativeName>
        <fullName evidence="10">t(6)A37 threonylcarbamoyladenosine biosynthesis protein TsaE</fullName>
    </alternativeName>
</protein>
<comment type="subcellular location">
    <subcellularLocation>
        <location evidence="1">Cytoplasm</location>
    </subcellularLocation>
</comment>
<evidence type="ECO:0000256" key="5">
    <source>
        <dbReference type="ARBA" id="ARBA00022694"/>
    </source>
</evidence>
<dbReference type="PANTHER" id="PTHR33540:SF2">
    <property type="entry name" value="TRNA THREONYLCARBAMOYLADENOSINE BIOSYNTHESIS PROTEIN TSAE"/>
    <property type="match status" value="1"/>
</dbReference>
<gene>
    <name evidence="11" type="ORF">CKO31_06150</name>
</gene>
<keyword evidence="9" id="KW-0460">Magnesium</keyword>
<dbReference type="RefSeq" id="WP_200235067.1">
    <property type="nucleotide sequence ID" value="NZ_NRRV01000010.1"/>
</dbReference>
<evidence type="ECO:0000256" key="4">
    <source>
        <dbReference type="ARBA" id="ARBA00022490"/>
    </source>
</evidence>
<dbReference type="SUPFAM" id="SSF52540">
    <property type="entry name" value="P-loop containing nucleoside triphosphate hydrolases"/>
    <property type="match status" value="1"/>
</dbReference>
<dbReference type="Pfam" id="PF02367">
    <property type="entry name" value="TsaE"/>
    <property type="match status" value="1"/>
</dbReference>
<evidence type="ECO:0000256" key="3">
    <source>
        <dbReference type="ARBA" id="ARBA00019010"/>
    </source>
</evidence>
<keyword evidence="12" id="KW-1185">Reference proteome</keyword>
<evidence type="ECO:0000256" key="1">
    <source>
        <dbReference type="ARBA" id="ARBA00004496"/>
    </source>
</evidence>
<keyword evidence="6" id="KW-0479">Metal-binding</keyword>
<reference evidence="11 12" key="1">
    <citation type="journal article" date="2020" name="Microorganisms">
        <title>Osmotic Adaptation and Compatible Solute Biosynthesis of Phototrophic Bacteria as Revealed from Genome Analyses.</title>
        <authorList>
            <person name="Imhoff J.F."/>
            <person name="Rahn T."/>
            <person name="Kunzel S."/>
            <person name="Keller A."/>
            <person name="Neulinger S.C."/>
        </authorList>
    </citation>
    <scope>NUCLEOTIDE SEQUENCE [LARGE SCALE GENOMIC DNA]</scope>
    <source>
        <strain evidence="11 12">DSM 6210</strain>
    </source>
</reference>
<dbReference type="PANTHER" id="PTHR33540">
    <property type="entry name" value="TRNA THREONYLCARBAMOYLADENOSINE BIOSYNTHESIS PROTEIN TSAE"/>
    <property type="match status" value="1"/>
</dbReference>
<keyword evidence="5" id="KW-0819">tRNA processing</keyword>